<feature type="domain" description="Moybdenum cofactor oxidoreductase dimerisation" evidence="7">
    <location>
        <begin position="332"/>
        <end position="437"/>
    </location>
</feature>
<evidence type="ECO:0000313" key="8">
    <source>
        <dbReference type="EMBL" id="RUS34862.1"/>
    </source>
</evidence>
<proteinExistence type="predicted"/>
<feature type="domain" description="Oxidoreductase molybdopterin-binding" evidence="6">
    <location>
        <begin position="117"/>
        <end position="304"/>
    </location>
</feature>
<comment type="caution">
    <text evidence="8">The sequence shown here is derived from an EMBL/GenBank/DDBJ whole genome shotgun (WGS) entry which is preliminary data.</text>
</comment>
<dbReference type="SUPFAM" id="SSF81296">
    <property type="entry name" value="E set domains"/>
    <property type="match status" value="1"/>
</dbReference>
<keyword evidence="2" id="KW-0500">Molybdenum</keyword>
<dbReference type="GO" id="GO:0008482">
    <property type="term" value="F:sulfite oxidase activity"/>
    <property type="evidence" value="ECO:0007669"/>
    <property type="project" value="TreeGrafter"/>
</dbReference>
<dbReference type="Gene3D" id="2.60.40.650">
    <property type="match status" value="1"/>
</dbReference>
<evidence type="ECO:0000256" key="1">
    <source>
        <dbReference type="ARBA" id="ARBA00001924"/>
    </source>
</evidence>
<keyword evidence="9" id="KW-1185">Reference proteome</keyword>
<dbReference type="Gene3D" id="3.90.420.10">
    <property type="entry name" value="Oxidoreductase, molybdopterin-binding domain"/>
    <property type="match status" value="1"/>
</dbReference>
<dbReference type="GO" id="GO:0043546">
    <property type="term" value="F:molybdopterin cofactor binding"/>
    <property type="evidence" value="ECO:0007669"/>
    <property type="project" value="TreeGrafter"/>
</dbReference>
<dbReference type="Proteomes" id="UP000274822">
    <property type="component" value="Unassembled WGS sequence"/>
</dbReference>
<sequence length="478" mass="53671">MQRCIRGCLSEPDSGHHVEQVDDGKAESRAENRWLGGVVTCDWEPSARFFSSDMIQPIFIPLLYLLSMELSYVADPSHPPSSSLIIHKDHPFNAEPPLPQLVEHYVTPEPTFFKRNHGPIPDIDKTKHRVEVKGLVATNLSLGVEELRSRFEKVDVVATLECAGNRRDHLDKVKKTKGVIWSAGAVGTAWWTGARLRDVLMAAGVRTDPRNRVQATWHVAFEGADECEEEKDKDVGKRGYGSSIPLEKAMDPLGDVLLAYEMNGKPLSRLHGYPIRVVVPGYIGARSVKWLARITIQAEESRAFFQQRDYKILPPFVTSDEEAAEYWDRVPSIGETNVQSVICEPASAEDVRPGMATVRGYAFSDLSIDGGQTWRCADLCQPSTGPRQWSWCLWQARVRLEKDSRLVCRAVDLAGNTQPEEPMWNYRGVMSNARFRIPDNKVPAQSYEKKGKKLTQTQPPVHIQAHLSDKKSGTKANF</sequence>
<evidence type="ECO:0000256" key="4">
    <source>
        <dbReference type="ARBA" id="ARBA00023002"/>
    </source>
</evidence>
<accession>A0A433QYK9</accession>
<comment type="cofactor">
    <cofactor evidence="1">
        <name>Mo-molybdopterin</name>
        <dbReference type="ChEBI" id="CHEBI:71302"/>
    </cofactor>
</comment>
<dbReference type="FunFam" id="3.90.420.10:FF:000002">
    <property type="entry name" value="sulfite oxidase, mitochondrial"/>
    <property type="match status" value="1"/>
</dbReference>
<keyword evidence="4" id="KW-0560">Oxidoreductase</keyword>
<keyword evidence="3" id="KW-0479">Metal-binding</keyword>
<evidence type="ECO:0000259" key="7">
    <source>
        <dbReference type="Pfam" id="PF03404"/>
    </source>
</evidence>
<dbReference type="AlphaFoldDB" id="A0A433QYK9"/>
<dbReference type="InterPro" id="IPR000572">
    <property type="entry name" value="OxRdtase_Mopterin-bd_dom"/>
</dbReference>
<evidence type="ECO:0000313" key="9">
    <source>
        <dbReference type="Proteomes" id="UP000274822"/>
    </source>
</evidence>
<dbReference type="InterPro" id="IPR036374">
    <property type="entry name" value="OxRdtase_Mopterin-bd_sf"/>
</dbReference>
<evidence type="ECO:0000256" key="3">
    <source>
        <dbReference type="ARBA" id="ARBA00022723"/>
    </source>
</evidence>
<reference evidence="8 9" key="1">
    <citation type="journal article" date="2018" name="New Phytol.">
        <title>Phylogenomics of Endogonaceae and evolution of mycorrhizas within Mucoromycota.</title>
        <authorList>
            <person name="Chang Y."/>
            <person name="Desiro A."/>
            <person name="Na H."/>
            <person name="Sandor L."/>
            <person name="Lipzen A."/>
            <person name="Clum A."/>
            <person name="Barry K."/>
            <person name="Grigoriev I.V."/>
            <person name="Martin F.M."/>
            <person name="Stajich J.E."/>
            <person name="Smith M.E."/>
            <person name="Bonito G."/>
            <person name="Spatafora J.W."/>
        </authorList>
    </citation>
    <scope>NUCLEOTIDE SEQUENCE [LARGE SCALE GENOMIC DNA]</scope>
    <source>
        <strain evidence="8 9">AD002</strain>
    </source>
</reference>
<dbReference type="PRINTS" id="PR00407">
    <property type="entry name" value="EUMOPTERIN"/>
</dbReference>
<name>A0A433QYK9_9FUNG</name>
<evidence type="ECO:0000259" key="6">
    <source>
        <dbReference type="Pfam" id="PF00174"/>
    </source>
</evidence>
<feature type="region of interest" description="Disordered" evidence="5">
    <location>
        <begin position="449"/>
        <end position="478"/>
    </location>
</feature>
<protein>
    <submittedName>
        <fullName evidence="8">Oxidoreductase, molybdopterin-binding domain-containing protein</fullName>
    </submittedName>
</protein>
<dbReference type="GO" id="GO:0006790">
    <property type="term" value="P:sulfur compound metabolic process"/>
    <property type="evidence" value="ECO:0007669"/>
    <property type="project" value="TreeGrafter"/>
</dbReference>
<dbReference type="GO" id="GO:0020037">
    <property type="term" value="F:heme binding"/>
    <property type="evidence" value="ECO:0007669"/>
    <property type="project" value="TreeGrafter"/>
</dbReference>
<evidence type="ECO:0000256" key="5">
    <source>
        <dbReference type="SAM" id="MobiDB-lite"/>
    </source>
</evidence>
<dbReference type="PANTHER" id="PTHR19372">
    <property type="entry name" value="SULFITE REDUCTASE"/>
    <property type="match status" value="1"/>
</dbReference>
<evidence type="ECO:0000256" key="2">
    <source>
        <dbReference type="ARBA" id="ARBA00022505"/>
    </source>
</evidence>
<dbReference type="GO" id="GO:0030151">
    <property type="term" value="F:molybdenum ion binding"/>
    <property type="evidence" value="ECO:0007669"/>
    <property type="project" value="InterPro"/>
</dbReference>
<dbReference type="InterPro" id="IPR005066">
    <property type="entry name" value="MoCF_OxRdtse_dimer"/>
</dbReference>
<dbReference type="InterPro" id="IPR014756">
    <property type="entry name" value="Ig_E-set"/>
</dbReference>
<dbReference type="PANTHER" id="PTHR19372:SF7">
    <property type="entry name" value="SULFITE OXIDASE, MITOCHONDRIAL"/>
    <property type="match status" value="1"/>
</dbReference>
<gene>
    <name evidence="8" type="ORF">BC938DRAFT_478145</name>
</gene>
<dbReference type="SUPFAM" id="SSF56524">
    <property type="entry name" value="Oxidoreductase molybdopterin-binding domain"/>
    <property type="match status" value="1"/>
</dbReference>
<dbReference type="Pfam" id="PF03404">
    <property type="entry name" value="Mo-co_dimer"/>
    <property type="match status" value="1"/>
</dbReference>
<dbReference type="EMBL" id="RBNJ01000311">
    <property type="protein sequence ID" value="RUS34862.1"/>
    <property type="molecule type" value="Genomic_DNA"/>
</dbReference>
<dbReference type="Pfam" id="PF00174">
    <property type="entry name" value="Oxidored_molyb"/>
    <property type="match status" value="1"/>
</dbReference>
<dbReference type="InterPro" id="IPR008335">
    <property type="entry name" value="Mopterin_OxRdtase_euk"/>
</dbReference>
<organism evidence="8 9">
    <name type="scientific">Jimgerdemannia flammicorona</name>
    <dbReference type="NCBI Taxonomy" id="994334"/>
    <lineage>
        <taxon>Eukaryota</taxon>
        <taxon>Fungi</taxon>
        <taxon>Fungi incertae sedis</taxon>
        <taxon>Mucoromycota</taxon>
        <taxon>Mucoromycotina</taxon>
        <taxon>Endogonomycetes</taxon>
        <taxon>Endogonales</taxon>
        <taxon>Endogonaceae</taxon>
        <taxon>Jimgerdemannia</taxon>
    </lineage>
</organism>